<gene>
    <name evidence="3" type="ORF">CLCY_4c01960</name>
</gene>
<dbReference type="PANTHER" id="PTHR40763">
    <property type="entry name" value="MEMBRANE PROTEIN-RELATED"/>
    <property type="match status" value="1"/>
</dbReference>
<dbReference type="STRING" id="1121307.CLCY_4c01960"/>
<accession>A0A0J8DDA8</accession>
<keyword evidence="1" id="KW-1133">Transmembrane helix</keyword>
<keyword evidence="4" id="KW-1185">Reference proteome</keyword>
<dbReference type="PANTHER" id="PTHR40763:SF5">
    <property type="entry name" value="MEMBRANE PROTEIN"/>
    <property type="match status" value="1"/>
</dbReference>
<dbReference type="Pfam" id="PF22570">
    <property type="entry name" value="LiaF-TM"/>
    <property type="match status" value="1"/>
</dbReference>
<sequence>MANKSSNLLWGLLFIVLGVLFGGNALDLWNFNLFFEGWWTLFIIVPSIMGLFQRGSKISALIGLVVGVMLLLSAQNIISWYILSKLIIPIIFIFIGLQIIFRKDFSKDKFYEKSFSSDGLPEYTAFFSGNDINFPYEKFVGANLTAIFGGVDLNLKNAIIDEDVVINSLVIFGGADIIVPPNVKVKVSSIPILGGNSNKTSQVIREDVPTIYIKAISIFGGTEIK</sequence>
<dbReference type="OrthoDB" id="3636235at2"/>
<feature type="transmembrane region" description="Helical" evidence="1">
    <location>
        <begin position="35"/>
        <end position="51"/>
    </location>
</feature>
<feature type="transmembrane region" description="Helical" evidence="1">
    <location>
        <begin position="80"/>
        <end position="101"/>
    </location>
</feature>
<evidence type="ECO:0000259" key="2">
    <source>
        <dbReference type="Pfam" id="PF22570"/>
    </source>
</evidence>
<evidence type="ECO:0000256" key="1">
    <source>
        <dbReference type="SAM" id="Phobius"/>
    </source>
</evidence>
<dbReference type="Proteomes" id="UP000036756">
    <property type="component" value="Unassembled WGS sequence"/>
</dbReference>
<feature type="domain" description="LiaF transmembrane" evidence="2">
    <location>
        <begin position="9"/>
        <end position="106"/>
    </location>
</feature>
<keyword evidence="1" id="KW-0812">Transmembrane</keyword>
<organism evidence="3 4">
    <name type="scientific">Clostridium cylindrosporum DSM 605</name>
    <dbReference type="NCBI Taxonomy" id="1121307"/>
    <lineage>
        <taxon>Bacteria</taxon>
        <taxon>Bacillati</taxon>
        <taxon>Bacillota</taxon>
        <taxon>Clostridia</taxon>
        <taxon>Eubacteriales</taxon>
        <taxon>Clostridiaceae</taxon>
        <taxon>Clostridium</taxon>
    </lineage>
</organism>
<reference evidence="3 4" key="1">
    <citation type="submission" date="2015-06" db="EMBL/GenBank/DDBJ databases">
        <title>Draft genome sequence of the purine-degrading Clostridium cylindrosporum HC-1 (DSM 605).</title>
        <authorList>
            <person name="Poehlein A."/>
            <person name="Schiel-Bengelsdorf B."/>
            <person name="Bengelsdorf F."/>
            <person name="Daniel R."/>
            <person name="Duerre P."/>
        </authorList>
    </citation>
    <scope>NUCLEOTIDE SEQUENCE [LARGE SCALE GENOMIC DNA]</scope>
    <source>
        <strain evidence="3 4">DSM 605</strain>
    </source>
</reference>
<dbReference type="RefSeq" id="WP_048570315.1">
    <property type="nucleotide sequence ID" value="NZ_LFVU01000024.1"/>
</dbReference>
<comment type="caution">
    <text evidence="3">The sequence shown here is derived from an EMBL/GenBank/DDBJ whole genome shotgun (WGS) entry which is preliminary data.</text>
</comment>
<dbReference type="InterPro" id="IPR054331">
    <property type="entry name" value="LiaF_TM"/>
</dbReference>
<dbReference type="AlphaFoldDB" id="A0A0J8DDA8"/>
<dbReference type="PATRIC" id="fig|1121307.3.peg.1852"/>
<protein>
    <recommendedName>
        <fullName evidence="2">LiaF transmembrane domain-containing protein</fullName>
    </recommendedName>
</protein>
<evidence type="ECO:0000313" key="4">
    <source>
        <dbReference type="Proteomes" id="UP000036756"/>
    </source>
</evidence>
<dbReference type="EMBL" id="LFVU01000024">
    <property type="protein sequence ID" value="KMT22223.1"/>
    <property type="molecule type" value="Genomic_DNA"/>
</dbReference>
<proteinExistence type="predicted"/>
<evidence type="ECO:0000313" key="3">
    <source>
        <dbReference type="EMBL" id="KMT22223.1"/>
    </source>
</evidence>
<name>A0A0J8DDA8_CLOCY</name>
<keyword evidence="1" id="KW-0472">Membrane</keyword>
<feature type="transmembrane region" description="Helical" evidence="1">
    <location>
        <begin position="58"/>
        <end position="74"/>
    </location>
</feature>